<feature type="transmembrane region" description="Helical" evidence="1">
    <location>
        <begin position="6"/>
        <end position="22"/>
    </location>
</feature>
<protein>
    <submittedName>
        <fullName evidence="2">Uncharacterized protein</fullName>
    </submittedName>
</protein>
<proteinExistence type="predicted"/>
<evidence type="ECO:0000256" key="1">
    <source>
        <dbReference type="SAM" id="Phobius"/>
    </source>
</evidence>
<comment type="caution">
    <text evidence="2">The sequence shown here is derived from an EMBL/GenBank/DDBJ whole genome shotgun (WGS) entry which is preliminary data.</text>
</comment>
<evidence type="ECO:0000313" key="2">
    <source>
        <dbReference type="EMBL" id="THD08824.1"/>
    </source>
</evidence>
<accession>A0A4S3KL97</accession>
<evidence type="ECO:0000313" key="3">
    <source>
        <dbReference type="Proteomes" id="UP000307749"/>
    </source>
</evidence>
<keyword evidence="1" id="KW-0812">Transmembrane</keyword>
<keyword evidence="3" id="KW-1185">Reference proteome</keyword>
<keyword evidence="1" id="KW-1133">Transmembrane helix</keyword>
<organism evidence="2 3">
    <name type="scientific">Metallibacterium scheffleri</name>
    <dbReference type="NCBI Taxonomy" id="993689"/>
    <lineage>
        <taxon>Bacteria</taxon>
        <taxon>Pseudomonadati</taxon>
        <taxon>Pseudomonadota</taxon>
        <taxon>Gammaproteobacteria</taxon>
        <taxon>Lysobacterales</taxon>
        <taxon>Rhodanobacteraceae</taxon>
        <taxon>Metallibacterium</taxon>
    </lineage>
</organism>
<dbReference type="EMBL" id="MWQO01000044">
    <property type="protein sequence ID" value="THD08824.1"/>
    <property type="molecule type" value="Genomic_DNA"/>
</dbReference>
<reference evidence="2 3" key="1">
    <citation type="submission" date="2017-02" db="EMBL/GenBank/DDBJ databases">
        <title>Whole genome sequencing of Metallibacterium scheffleri DSM 24874 (T).</title>
        <authorList>
            <person name="Kumar S."/>
            <person name="Patil P."/>
            <person name="Patil P.B."/>
        </authorList>
    </citation>
    <scope>NUCLEOTIDE SEQUENCE [LARGE SCALE GENOMIC DNA]</scope>
    <source>
        <strain evidence="2 3">DSM 24874</strain>
    </source>
</reference>
<gene>
    <name evidence="2" type="ORF">B1806_12450</name>
</gene>
<sequence length="69" mass="7750">MTTAALMWSMVFGSIGTGYFIYGKRQGEALWLIAGLLLGGVMFFVYSSGWIIVAGLLLTLLPWIWRRFT</sequence>
<name>A0A4S3KL97_9GAMM</name>
<keyword evidence="1" id="KW-0472">Membrane</keyword>
<dbReference type="STRING" id="993689.GCA_002077135_01963"/>
<dbReference type="Proteomes" id="UP000307749">
    <property type="component" value="Unassembled WGS sequence"/>
</dbReference>
<feature type="transmembrane region" description="Helical" evidence="1">
    <location>
        <begin position="29"/>
        <end position="61"/>
    </location>
</feature>
<dbReference type="AlphaFoldDB" id="A0A4S3KL97"/>